<proteinExistence type="predicted"/>
<evidence type="ECO:0000313" key="2">
    <source>
        <dbReference type="EMBL" id="MYM81366.1"/>
    </source>
</evidence>
<dbReference type="AlphaFoldDB" id="A0A6L8MHX6"/>
<dbReference type="Proteomes" id="UP000449678">
    <property type="component" value="Unassembled WGS sequence"/>
</dbReference>
<dbReference type="EMBL" id="WWCP01000003">
    <property type="protein sequence ID" value="MYM81366.1"/>
    <property type="molecule type" value="Genomic_DNA"/>
</dbReference>
<reference evidence="3 4" key="1">
    <citation type="submission" date="2019-12" db="EMBL/GenBank/DDBJ databases">
        <title>Novel species isolated from a subtropical stream in China.</title>
        <authorList>
            <person name="Lu H."/>
        </authorList>
    </citation>
    <scope>NUCLEOTIDE SEQUENCE [LARGE SCALE GENOMIC DNA]</scope>
    <source>
        <strain evidence="2 4">FT50W</strain>
        <strain evidence="1 3">FT94W</strain>
    </source>
</reference>
<evidence type="ECO:0008006" key="5">
    <source>
        <dbReference type="Google" id="ProtNLM"/>
    </source>
</evidence>
<evidence type="ECO:0000313" key="1">
    <source>
        <dbReference type="EMBL" id="MYM34130.1"/>
    </source>
</evidence>
<dbReference type="RefSeq" id="WP_160989517.1">
    <property type="nucleotide sequence ID" value="NZ_WWCO01000004.1"/>
</dbReference>
<dbReference type="Proteomes" id="UP000474565">
    <property type="component" value="Unassembled WGS sequence"/>
</dbReference>
<evidence type="ECO:0000313" key="4">
    <source>
        <dbReference type="Proteomes" id="UP000474565"/>
    </source>
</evidence>
<keyword evidence="3" id="KW-1185">Reference proteome</keyword>
<evidence type="ECO:0000313" key="3">
    <source>
        <dbReference type="Proteomes" id="UP000449678"/>
    </source>
</evidence>
<dbReference type="EMBL" id="WWCO01000004">
    <property type="protein sequence ID" value="MYM34130.1"/>
    <property type="molecule type" value="Genomic_DNA"/>
</dbReference>
<protein>
    <recommendedName>
        <fullName evidence="5">Ribbon-helix-helix protein, CopG family</fullName>
    </recommendedName>
</protein>
<comment type="caution">
    <text evidence="2">The sequence shown here is derived from an EMBL/GenBank/DDBJ whole genome shotgun (WGS) entry which is preliminary data.</text>
</comment>
<organism evidence="2 4">
    <name type="scientific">Duganella lactea</name>
    <dbReference type="NCBI Taxonomy" id="2692173"/>
    <lineage>
        <taxon>Bacteria</taxon>
        <taxon>Pseudomonadati</taxon>
        <taxon>Pseudomonadota</taxon>
        <taxon>Betaproteobacteria</taxon>
        <taxon>Burkholderiales</taxon>
        <taxon>Oxalobacteraceae</taxon>
        <taxon>Telluria group</taxon>
        <taxon>Duganella</taxon>
    </lineage>
</organism>
<sequence length="73" mass="7771">MKTMMLSLSCEIDDFLTAVACERGITKAEAMQGAVALLKIAYDQKHRGDGSSLGLVRRMPDNSLEAVGVVTGV</sequence>
<name>A0A6L8MHX6_9BURK</name>
<accession>A0A6L8MHX6</accession>
<gene>
    <name evidence="1" type="ORF">GTP38_07240</name>
    <name evidence="2" type="ORF">GTP44_05265</name>
</gene>